<evidence type="ECO:0000313" key="2">
    <source>
        <dbReference type="Proteomes" id="UP001065298"/>
    </source>
</evidence>
<name>A0ACC0QYI1_9HYPO</name>
<comment type="caution">
    <text evidence="1">The sequence shown here is derived from an EMBL/GenBank/DDBJ whole genome shotgun (WGS) entry which is preliminary data.</text>
</comment>
<dbReference type="Proteomes" id="UP001065298">
    <property type="component" value="Chromosome 4"/>
</dbReference>
<gene>
    <name evidence="1" type="ORF">NCS57_00538900</name>
</gene>
<reference evidence="1" key="1">
    <citation type="submission" date="2022-06" db="EMBL/GenBank/DDBJ databases">
        <title>Fusarium solani species complex genomes reveal bases of compartmentalisation and animal pathogenesis.</title>
        <authorList>
            <person name="Tsai I.J."/>
        </authorList>
    </citation>
    <scope>NUCLEOTIDE SEQUENCE</scope>
    <source>
        <strain evidence="1">Fu6.1</strain>
    </source>
</reference>
<proteinExistence type="predicted"/>
<keyword evidence="2" id="KW-1185">Reference proteome</keyword>
<accession>A0ACC0QYI1</accession>
<dbReference type="EMBL" id="CM046506">
    <property type="protein sequence ID" value="KAI8670665.1"/>
    <property type="molecule type" value="Genomic_DNA"/>
</dbReference>
<sequence length="758" mass="85548">MACPTASTPHRMRLVPMQKSVGLFIFRQFCPASQSAFFLIGQAQPLLWDARWLIRTALHPLPFVENKALYYPPSDAGISTAKWYSFATLLADMSSQPKTVITITGQRAPNREAVSASEIFPSVDPQALEVPRDTPKLEYNRLPNSTSFRLLQILSDGGQDILRCRMFDADVAAQDTPIYAAISYAWQDESLPDVSRPVLINEKYLEIKPNLWNFLQNYRHSTGERIIWIDQICINQDDQDERVQQIGQMCAIYERASMDLFWIGEPDEHTEDVMDMLASLKRLEISHLISGHQRPGIDALLNPTYMQVVGLPVYPSIKWGALMHFISRSAFERVWIIQEIAVSRCVWICCGLLMLPFDVLGRAATFLVESSWIKHLHDEYNVSGAAGFLTGMMNCRVRHQGGEHQSLDLLLASTRRFKVTNPVDKIYALMNLAESRRSTPLPPLLRPDYRKSVVEVFRDVTIHLISQGSLDILSGIEDVKFRHFHQLPSWVPDYSVHQVISILCMPPRSGTFTLYAAATGRQVEARYSSADPNTLVLSAYRFDTIERIAPLEDQVSQIRLENWGSMLDFGARYPSVNGEPGTMIDAFWHTLIGNIGLGTHEYPVPQEWIQHFAAFASQAREELSQYLARSHAAPREEGETSSLTPGIDSILGALRNVFHPNGTLGQDTGRFETTMHHIAWSRRLFVTKAGYMGLAHPSAQHGDIVVLLSGGRVPFIIRKDSSDSSEYYHIVGEAYVHGIMDGELLSIIDNEWVDLSFR</sequence>
<evidence type="ECO:0000313" key="1">
    <source>
        <dbReference type="EMBL" id="KAI8670665.1"/>
    </source>
</evidence>
<organism evidence="1 2">
    <name type="scientific">Fusarium keratoplasticum</name>
    <dbReference type="NCBI Taxonomy" id="1328300"/>
    <lineage>
        <taxon>Eukaryota</taxon>
        <taxon>Fungi</taxon>
        <taxon>Dikarya</taxon>
        <taxon>Ascomycota</taxon>
        <taxon>Pezizomycotina</taxon>
        <taxon>Sordariomycetes</taxon>
        <taxon>Hypocreomycetidae</taxon>
        <taxon>Hypocreales</taxon>
        <taxon>Nectriaceae</taxon>
        <taxon>Fusarium</taxon>
        <taxon>Fusarium solani species complex</taxon>
    </lineage>
</organism>
<protein>
    <submittedName>
        <fullName evidence="1">HET domain-containing protein</fullName>
    </submittedName>
</protein>